<feature type="domain" description="THAP-type" evidence="7">
    <location>
        <begin position="5"/>
        <end position="91"/>
    </location>
</feature>
<keyword evidence="2 5" id="KW-0863">Zinc-finger</keyword>
<dbReference type="AlphaFoldDB" id="A0A9R1TLD6"/>
<keyword evidence="1" id="KW-0479">Metal-binding</keyword>
<dbReference type="SMART" id="SM00980">
    <property type="entry name" value="THAP"/>
    <property type="match status" value="3"/>
</dbReference>
<evidence type="ECO:0000313" key="9">
    <source>
        <dbReference type="RefSeq" id="XP_011311076.1"/>
    </source>
</evidence>
<dbReference type="SMART" id="SM00692">
    <property type="entry name" value="DM3"/>
    <property type="match status" value="3"/>
</dbReference>
<feature type="region of interest" description="Disordered" evidence="6">
    <location>
        <begin position="471"/>
        <end position="510"/>
    </location>
</feature>
<dbReference type="GO" id="GO:0008270">
    <property type="term" value="F:zinc ion binding"/>
    <property type="evidence" value="ECO:0007669"/>
    <property type="project" value="UniProtKB-KW"/>
</dbReference>
<dbReference type="GeneID" id="105271309"/>
<dbReference type="RefSeq" id="XP_011311076.1">
    <property type="nucleotide sequence ID" value="XM_011312774.1"/>
</dbReference>
<reference evidence="9" key="1">
    <citation type="submission" date="2025-08" db="UniProtKB">
        <authorList>
            <consortium name="RefSeq"/>
        </authorList>
    </citation>
    <scope>IDENTIFICATION</scope>
    <source>
        <strain evidence="9">USDA-PBARC FA_bdor</strain>
        <tissue evidence="9">Whole organism</tissue>
    </source>
</reference>
<keyword evidence="4 5" id="KW-0238">DNA-binding</keyword>
<keyword evidence="3" id="KW-0862">Zinc</keyword>
<proteinExistence type="predicted"/>
<evidence type="ECO:0000259" key="7">
    <source>
        <dbReference type="PROSITE" id="PS50950"/>
    </source>
</evidence>
<evidence type="ECO:0000256" key="5">
    <source>
        <dbReference type="PROSITE-ProRule" id="PRU00309"/>
    </source>
</evidence>
<evidence type="ECO:0000256" key="1">
    <source>
        <dbReference type="ARBA" id="ARBA00022723"/>
    </source>
</evidence>
<dbReference type="InterPro" id="IPR052224">
    <property type="entry name" value="THAP_domain_protein"/>
</dbReference>
<dbReference type="InterPro" id="IPR006612">
    <property type="entry name" value="THAP_Znf"/>
</dbReference>
<feature type="region of interest" description="Disordered" evidence="6">
    <location>
        <begin position="366"/>
        <end position="390"/>
    </location>
</feature>
<dbReference type="SUPFAM" id="SSF57716">
    <property type="entry name" value="Glucocorticoid receptor-like (DNA-binding domain)"/>
    <property type="match status" value="3"/>
</dbReference>
<evidence type="ECO:0000313" key="8">
    <source>
        <dbReference type="Proteomes" id="UP000694866"/>
    </source>
</evidence>
<organism evidence="8 9">
    <name type="scientific">Fopius arisanus</name>
    <dbReference type="NCBI Taxonomy" id="64838"/>
    <lineage>
        <taxon>Eukaryota</taxon>
        <taxon>Metazoa</taxon>
        <taxon>Ecdysozoa</taxon>
        <taxon>Arthropoda</taxon>
        <taxon>Hexapoda</taxon>
        <taxon>Insecta</taxon>
        <taxon>Pterygota</taxon>
        <taxon>Neoptera</taxon>
        <taxon>Endopterygota</taxon>
        <taxon>Hymenoptera</taxon>
        <taxon>Apocrita</taxon>
        <taxon>Ichneumonoidea</taxon>
        <taxon>Braconidae</taxon>
        <taxon>Opiinae</taxon>
        <taxon>Fopius</taxon>
    </lineage>
</organism>
<evidence type="ECO:0000256" key="2">
    <source>
        <dbReference type="ARBA" id="ARBA00022771"/>
    </source>
</evidence>
<dbReference type="InterPro" id="IPR038441">
    <property type="entry name" value="THAP_Znf_sf"/>
</dbReference>
<dbReference type="PANTHER" id="PTHR46927:SF3">
    <property type="entry name" value="THAP-TYPE DOMAIN-CONTAINING PROTEIN"/>
    <property type="match status" value="1"/>
</dbReference>
<dbReference type="PROSITE" id="PS50950">
    <property type="entry name" value="ZF_THAP"/>
    <property type="match status" value="3"/>
</dbReference>
<dbReference type="GO" id="GO:0003677">
    <property type="term" value="F:DNA binding"/>
    <property type="evidence" value="ECO:0007669"/>
    <property type="project" value="UniProtKB-UniRule"/>
</dbReference>
<dbReference type="OrthoDB" id="7683421at2759"/>
<evidence type="ECO:0000256" key="6">
    <source>
        <dbReference type="SAM" id="MobiDB-lite"/>
    </source>
</evidence>
<name>A0A9R1TLD6_9HYME</name>
<feature type="domain" description="THAP-type" evidence="7">
    <location>
        <begin position="97"/>
        <end position="184"/>
    </location>
</feature>
<dbReference type="PANTHER" id="PTHR46927">
    <property type="entry name" value="AGAP005574-PA"/>
    <property type="match status" value="1"/>
</dbReference>
<dbReference type="Gene3D" id="6.20.210.20">
    <property type="entry name" value="THAP domain"/>
    <property type="match status" value="1"/>
</dbReference>
<dbReference type="Proteomes" id="UP000694866">
    <property type="component" value="Unplaced"/>
</dbReference>
<dbReference type="KEGG" id="fas:105271309"/>
<accession>A0A9R1TLD6</accession>
<dbReference type="Pfam" id="PF05485">
    <property type="entry name" value="THAP"/>
    <property type="match status" value="3"/>
</dbReference>
<evidence type="ECO:0000256" key="3">
    <source>
        <dbReference type="ARBA" id="ARBA00022833"/>
    </source>
</evidence>
<keyword evidence="8" id="KW-1185">Reference proteome</keyword>
<sequence length="703" mass="81665">MISKMPHPCVVCGRSRMNPNNREEEYMFFGFPVNYDTRCREWLEFCCREDLYKLTKKQLLQRMVCSKHFERKYFLNEYFDRLNCTAVPTIYDPKQSLYNIICVLCGRYRTDPAGPNYDGTTFHHFPGEEFRCLKWLDFVGVDSYYRLTRKEILYCYICSNHFDKSQFMPGYRNRLVDHAIPNIKHPDDLTDDDKYAMEIEVDQKYFRQPDKPKKLDPLPPSVLESQACAACGRSRADPRNKIEKYKFHPFPAYEIGRCLRWCQFLGREDLLKMSPNQIRKLVLCSKHFLAGQSFQKVGPCDAVPTIKAVDQSKKVSETIITESMSDVFENVHLFSTNVTEKLGQGMEGRPLVSSKKPFVMNKPAPLAKKRGKQKRPTSINIPKPPPLNDTRILRKLPLPPASNNWKLFPNQFQPITIANNITPITNISTDAKKVILPFPGNISSLGQPIPVSSLSSIPPGLLIKINLPQQEKKLTKKGRPSKKNEGYCNQQMESRAERKQKTRARNRVSENVQEFQVSNVEEVHDFMENRKDHEDFAELLKFSEKISVHKQQVMEDHCAIEAIGEEHEEIEALDEEIEETMEDYMGEMEYEEEKECLQIISEEMKATLIKEENQDNHVDVDEHVNDRLKENFGGHVSESGGEIVVRRKKRVKRMSARTRRTLIPIRREVGGFLKKLKPFMHRLPKKARAQLKLSIVTMVIDHL</sequence>
<evidence type="ECO:0000256" key="4">
    <source>
        <dbReference type="ARBA" id="ARBA00023125"/>
    </source>
</evidence>
<gene>
    <name evidence="9" type="primary">LOC105271309</name>
</gene>
<protein>
    <recommendedName>
        <fullName evidence="7">THAP-type domain-containing protein</fullName>
    </recommendedName>
</protein>
<feature type="domain" description="THAP-type" evidence="7">
    <location>
        <begin position="223"/>
        <end position="307"/>
    </location>
</feature>